<dbReference type="RefSeq" id="WP_207057914.1">
    <property type="nucleotide sequence ID" value="NZ_JAFIMU010000017.1"/>
</dbReference>
<reference evidence="2 3" key="1">
    <citation type="submission" date="2021-02" db="EMBL/GenBank/DDBJ databases">
        <title>De Novo genome assembly of isolated myxobacteria.</title>
        <authorList>
            <person name="Stevens D.C."/>
        </authorList>
    </citation>
    <scope>NUCLEOTIDE SEQUENCE [LARGE SCALE GENOMIC DNA]</scope>
    <source>
        <strain evidence="2 3">ATCC 29039</strain>
    </source>
</reference>
<feature type="region of interest" description="Disordered" evidence="1">
    <location>
        <begin position="1"/>
        <end position="28"/>
    </location>
</feature>
<evidence type="ECO:0000256" key="1">
    <source>
        <dbReference type="SAM" id="MobiDB-lite"/>
    </source>
</evidence>
<proteinExistence type="predicted"/>
<evidence type="ECO:0000313" key="3">
    <source>
        <dbReference type="Proteomes" id="UP000664052"/>
    </source>
</evidence>
<comment type="caution">
    <text evidence="2">The sequence shown here is derived from an EMBL/GenBank/DDBJ whole genome shotgun (WGS) entry which is preliminary data.</text>
</comment>
<gene>
    <name evidence="2" type="ORF">JYK02_38320</name>
</gene>
<organism evidence="2 3">
    <name type="scientific">Corallococcus macrosporus</name>
    <dbReference type="NCBI Taxonomy" id="35"/>
    <lineage>
        <taxon>Bacteria</taxon>
        <taxon>Pseudomonadati</taxon>
        <taxon>Myxococcota</taxon>
        <taxon>Myxococcia</taxon>
        <taxon>Myxococcales</taxon>
        <taxon>Cystobacterineae</taxon>
        <taxon>Myxococcaceae</taxon>
        <taxon>Corallococcus</taxon>
    </lineage>
</organism>
<name>A0ABS3DPZ5_9BACT</name>
<dbReference type="EMBL" id="JAFIMU010000017">
    <property type="protein sequence ID" value="MBN8233390.1"/>
    <property type="molecule type" value="Genomic_DNA"/>
</dbReference>
<dbReference type="Proteomes" id="UP000664052">
    <property type="component" value="Unassembled WGS sequence"/>
</dbReference>
<accession>A0ABS3DPZ5</accession>
<keyword evidence="3" id="KW-1185">Reference proteome</keyword>
<protein>
    <submittedName>
        <fullName evidence="2">Uncharacterized protein</fullName>
    </submittedName>
</protein>
<evidence type="ECO:0000313" key="2">
    <source>
        <dbReference type="EMBL" id="MBN8233390.1"/>
    </source>
</evidence>
<sequence length="450" mass="48205">MSLPRSAPNASRHVLPRATGGLKAPNSSTNVLSQLTDPGTQPSGWDLLYGAMVTGLGVNPQTFQLIYPFMQWTWPTPNNGYTTSAQYDFLATIPQWSAIGQYSSSGQTFDGAYQQFLNDVATYTPDPNLQAKITAAYNDLTQASNQYSTDYSQAQQAYSTDSSVVNNVPNFTTWLTGGAGFPFGIKLQADSGNVIQAQANYNNLVAQAKNPNLTNALAAVVNPAYYTKLQDPGLSGNPPVALWSINTTMQNWVNNVQGQGGTPGSISFSNSQSQFDLNKTWAQGSMSVGSWFWQVNVGGQWSRLTEFETDSSLQCTVSFKAWDTIPITPGPWYSGVTQFKNGPFLPGFSAFPSTGQTNMFGEGGVVPVLKTGMLVGYQPTVSVTMSQSTFNSFQQQWQVAAGFSVGPFDFGGTSGGSQNSWTRSSSGLTITATSTSTVPVIFGVNVNTLP</sequence>